<reference evidence="3" key="1">
    <citation type="submission" date="2017-02" db="UniProtKB">
        <authorList>
            <consortium name="WormBaseParasite"/>
        </authorList>
    </citation>
    <scope>IDENTIFICATION</scope>
</reference>
<accession>A0A0M3I0I5</accession>
<dbReference type="WBParaSite" id="ALUE_0000964401-mRNA-1">
    <property type="protein sequence ID" value="ALUE_0000964401-mRNA-1"/>
    <property type="gene ID" value="ALUE_0000964401"/>
</dbReference>
<protein>
    <submittedName>
        <fullName evidence="3">Uncharacterized protein</fullName>
    </submittedName>
</protein>
<proteinExistence type="predicted"/>
<organism evidence="2 3">
    <name type="scientific">Ascaris lumbricoides</name>
    <name type="common">Giant roundworm</name>
    <dbReference type="NCBI Taxonomy" id="6252"/>
    <lineage>
        <taxon>Eukaryota</taxon>
        <taxon>Metazoa</taxon>
        <taxon>Ecdysozoa</taxon>
        <taxon>Nematoda</taxon>
        <taxon>Chromadorea</taxon>
        <taxon>Rhabditida</taxon>
        <taxon>Spirurina</taxon>
        <taxon>Ascaridomorpha</taxon>
        <taxon>Ascaridoidea</taxon>
        <taxon>Ascarididae</taxon>
        <taxon>Ascaris</taxon>
    </lineage>
</organism>
<evidence type="ECO:0000256" key="1">
    <source>
        <dbReference type="SAM" id="MobiDB-lite"/>
    </source>
</evidence>
<evidence type="ECO:0000313" key="3">
    <source>
        <dbReference type="WBParaSite" id="ALUE_0000964401-mRNA-1"/>
    </source>
</evidence>
<keyword evidence="2" id="KW-1185">Reference proteome</keyword>
<sequence length="131" mass="15155">MRVPISDIANASRKTPSFRSRSPSIRPVFKDMRNYELDVQHIVHGLLKRAREERDDPKFAGRQKSRAEECPDLLTATSIESELQSEVLCLQLSPYKIHIPPVFITIRQKASNHIIFQEDFEREINIDPDNA</sequence>
<name>A0A0M3I0I5_ASCLU</name>
<dbReference type="AlphaFoldDB" id="A0A0M3I0I5"/>
<dbReference type="Proteomes" id="UP000036681">
    <property type="component" value="Unplaced"/>
</dbReference>
<feature type="region of interest" description="Disordered" evidence="1">
    <location>
        <begin position="1"/>
        <end position="24"/>
    </location>
</feature>
<evidence type="ECO:0000313" key="2">
    <source>
        <dbReference type="Proteomes" id="UP000036681"/>
    </source>
</evidence>